<organism evidence="2 3">
    <name type="scientific">Podospora pseudocomata</name>
    <dbReference type="NCBI Taxonomy" id="2093779"/>
    <lineage>
        <taxon>Eukaryota</taxon>
        <taxon>Fungi</taxon>
        <taxon>Dikarya</taxon>
        <taxon>Ascomycota</taxon>
        <taxon>Pezizomycotina</taxon>
        <taxon>Sordariomycetes</taxon>
        <taxon>Sordariomycetidae</taxon>
        <taxon>Sordariales</taxon>
        <taxon>Podosporaceae</taxon>
        <taxon>Podospora</taxon>
    </lineage>
</organism>
<evidence type="ECO:0000313" key="2">
    <source>
        <dbReference type="EMBL" id="KAK4657270.1"/>
    </source>
</evidence>
<name>A0ABR0GND8_9PEZI</name>
<keyword evidence="3" id="KW-1185">Reference proteome</keyword>
<feature type="region of interest" description="Disordered" evidence="1">
    <location>
        <begin position="100"/>
        <end position="147"/>
    </location>
</feature>
<dbReference type="GeneID" id="87902988"/>
<gene>
    <name evidence="2" type="ORF">QC762_0044140</name>
</gene>
<evidence type="ECO:0000313" key="3">
    <source>
        <dbReference type="Proteomes" id="UP001323405"/>
    </source>
</evidence>
<dbReference type="RefSeq" id="XP_062746244.1">
    <property type="nucleotide sequence ID" value="XM_062883400.1"/>
</dbReference>
<feature type="region of interest" description="Disordered" evidence="1">
    <location>
        <begin position="1"/>
        <end position="49"/>
    </location>
</feature>
<sequence length="147" mass="15855">MKLRNTPGTGGTGTGTVGLQTKPPSNLRVLGIRPFRPSKHTARRPADPDCELANGEGFVVVDLAAAWATGQQSSVHPARPAIGPRDQEMWVSVRQRLQWKGGQRGDEGSAVTAIRCSGFQRQSRPDTDKATPRFRGPGSVEVSENIR</sequence>
<reference evidence="2 3" key="1">
    <citation type="journal article" date="2023" name="bioRxiv">
        <title>High-quality genome assemblies of four members of thePodospora anserinaspecies complex.</title>
        <authorList>
            <person name="Ament-Velasquez S.L."/>
            <person name="Vogan A.A."/>
            <person name="Wallerman O."/>
            <person name="Hartmann F."/>
            <person name="Gautier V."/>
            <person name="Silar P."/>
            <person name="Giraud T."/>
            <person name="Johannesson H."/>
        </authorList>
    </citation>
    <scope>NUCLEOTIDE SEQUENCE [LARGE SCALE GENOMIC DNA]</scope>
    <source>
        <strain evidence="2 3">CBS 415.72m</strain>
    </source>
</reference>
<dbReference type="Proteomes" id="UP001323405">
    <property type="component" value="Unassembled WGS sequence"/>
</dbReference>
<protein>
    <submittedName>
        <fullName evidence="2">Uncharacterized protein</fullName>
    </submittedName>
</protein>
<comment type="caution">
    <text evidence="2">The sequence shown here is derived from an EMBL/GenBank/DDBJ whole genome shotgun (WGS) entry which is preliminary data.</text>
</comment>
<evidence type="ECO:0000256" key="1">
    <source>
        <dbReference type="SAM" id="MobiDB-lite"/>
    </source>
</evidence>
<proteinExistence type="predicted"/>
<accession>A0ABR0GND8</accession>
<dbReference type="EMBL" id="JAFFHA010000004">
    <property type="protein sequence ID" value="KAK4657270.1"/>
    <property type="molecule type" value="Genomic_DNA"/>
</dbReference>